<evidence type="ECO:0000313" key="2">
    <source>
        <dbReference type="Proteomes" id="UP001597546"/>
    </source>
</evidence>
<organism evidence="1 2">
    <name type="scientific">Pedobacter alpinus</name>
    <dbReference type="NCBI Taxonomy" id="1590643"/>
    <lineage>
        <taxon>Bacteria</taxon>
        <taxon>Pseudomonadati</taxon>
        <taxon>Bacteroidota</taxon>
        <taxon>Sphingobacteriia</taxon>
        <taxon>Sphingobacteriales</taxon>
        <taxon>Sphingobacteriaceae</taxon>
        <taxon>Pedobacter</taxon>
    </lineage>
</organism>
<reference evidence="2" key="1">
    <citation type="journal article" date="2019" name="Int. J. Syst. Evol. Microbiol.">
        <title>The Global Catalogue of Microorganisms (GCM) 10K type strain sequencing project: providing services to taxonomists for standard genome sequencing and annotation.</title>
        <authorList>
            <consortium name="The Broad Institute Genomics Platform"/>
            <consortium name="The Broad Institute Genome Sequencing Center for Infectious Disease"/>
            <person name="Wu L."/>
            <person name="Ma J."/>
        </authorList>
    </citation>
    <scope>NUCLEOTIDE SEQUENCE [LARGE SCALE GENOMIC DNA]</scope>
    <source>
        <strain evidence="2">KCTC 42456</strain>
    </source>
</reference>
<protein>
    <submittedName>
        <fullName evidence="1">DUF1456 family protein</fullName>
    </submittedName>
</protein>
<dbReference type="PANTHER" id="PTHR37805">
    <property type="entry name" value="CYTOPLASMIC PROTEIN-RELATED"/>
    <property type="match status" value="1"/>
</dbReference>
<evidence type="ECO:0000313" key="1">
    <source>
        <dbReference type="EMBL" id="MFD2731887.1"/>
    </source>
</evidence>
<dbReference type="EMBL" id="JBHULV010000028">
    <property type="protein sequence ID" value="MFD2731887.1"/>
    <property type="molecule type" value="Genomic_DNA"/>
</dbReference>
<dbReference type="Pfam" id="PF07308">
    <property type="entry name" value="DUF1456"/>
    <property type="match status" value="2"/>
</dbReference>
<sequence length="168" mass="19700">MNTSKSNNLTNNDILRRLRYTFELSDDQMIKVFALADKEVTRAEISEWLKKDDAPDYKPIYDIDLAIFLTGFINLKRGKKEGEQPKPEKKLNNNIIFRKLKIALAFKDDDIIEVLQLVDFKIGKTELSAFFRNPTQNQYRPCKDQILRNFIHGIQVKFRNDASEDLNE</sequence>
<dbReference type="PANTHER" id="PTHR37805:SF1">
    <property type="entry name" value="CYTOPLASMIC PROTEIN"/>
    <property type="match status" value="1"/>
</dbReference>
<accession>A0ABW5TRL7</accession>
<comment type="caution">
    <text evidence="1">The sequence shown here is derived from an EMBL/GenBank/DDBJ whole genome shotgun (WGS) entry which is preliminary data.</text>
</comment>
<gene>
    <name evidence="1" type="ORF">ACFSSE_09230</name>
</gene>
<proteinExistence type="predicted"/>
<dbReference type="RefSeq" id="WP_379043530.1">
    <property type="nucleotide sequence ID" value="NZ_JBHSKW010000032.1"/>
</dbReference>
<dbReference type="InterPro" id="IPR009921">
    <property type="entry name" value="YehS-like"/>
</dbReference>
<name>A0ABW5TRL7_9SPHI</name>
<keyword evidence="2" id="KW-1185">Reference proteome</keyword>
<dbReference type="Proteomes" id="UP001597546">
    <property type="component" value="Unassembled WGS sequence"/>
</dbReference>